<organism evidence="3 4">
    <name type="scientific">Flagellimonas lutaonensis</name>
    <dbReference type="NCBI Taxonomy" id="516051"/>
    <lineage>
        <taxon>Bacteria</taxon>
        <taxon>Pseudomonadati</taxon>
        <taxon>Bacteroidota</taxon>
        <taxon>Flavobacteriia</taxon>
        <taxon>Flavobacteriales</taxon>
        <taxon>Flavobacteriaceae</taxon>
        <taxon>Flagellimonas</taxon>
    </lineage>
</organism>
<evidence type="ECO:0000259" key="2">
    <source>
        <dbReference type="Pfam" id="PF04892"/>
    </source>
</evidence>
<proteinExistence type="predicted"/>
<name>A0A0D5YUM7_9FLAO</name>
<dbReference type="KEGG" id="mlt:VC82_1944"/>
<dbReference type="PANTHER" id="PTHR28008:SF1">
    <property type="entry name" value="DOMAIN PROTEIN, PUTATIVE (AFU_ORTHOLOGUE AFUA_3G10980)-RELATED"/>
    <property type="match status" value="1"/>
</dbReference>
<accession>A0A0D5YUM7</accession>
<reference evidence="3 4" key="1">
    <citation type="submission" date="2015-03" db="EMBL/GenBank/DDBJ databases">
        <title>Complete genome sequence of Muricauda lutaonensis CC-HSB-11T, isolated from a coastal hot spring.</title>
        <authorList>
            <person name="Kim K.M."/>
        </authorList>
    </citation>
    <scope>NUCLEOTIDE SEQUENCE [LARGE SCALE GENOMIC DNA]</scope>
    <source>
        <strain evidence="3 4">CC-HSB-11</strain>
    </source>
</reference>
<dbReference type="HOGENOM" id="CLU_096028_2_3_10"/>
<keyword evidence="4" id="KW-1185">Reference proteome</keyword>
<keyword evidence="1" id="KW-1133">Transmembrane helix</keyword>
<evidence type="ECO:0000256" key="1">
    <source>
        <dbReference type="SAM" id="Phobius"/>
    </source>
</evidence>
<dbReference type="EMBL" id="CP011071">
    <property type="protein sequence ID" value="AKA35548.1"/>
    <property type="molecule type" value="Genomic_DNA"/>
</dbReference>
<evidence type="ECO:0000313" key="4">
    <source>
        <dbReference type="Proteomes" id="UP000032726"/>
    </source>
</evidence>
<dbReference type="NCBIfam" id="NF037970">
    <property type="entry name" value="vanZ_1"/>
    <property type="match status" value="1"/>
</dbReference>
<feature type="transmembrane region" description="Helical" evidence="1">
    <location>
        <begin position="36"/>
        <end position="56"/>
    </location>
</feature>
<feature type="transmembrane region" description="Helical" evidence="1">
    <location>
        <begin position="100"/>
        <end position="118"/>
    </location>
</feature>
<evidence type="ECO:0000313" key="3">
    <source>
        <dbReference type="EMBL" id="AKA35548.1"/>
    </source>
</evidence>
<dbReference type="PATRIC" id="fig|516051.4.peg.2002"/>
<keyword evidence="1" id="KW-0812">Transmembrane</keyword>
<feature type="transmembrane region" description="Helical" evidence="1">
    <location>
        <begin position="68"/>
        <end position="88"/>
    </location>
</feature>
<protein>
    <recommendedName>
        <fullName evidence="2">VanZ-like domain-containing protein</fullName>
    </recommendedName>
</protein>
<dbReference type="Pfam" id="PF04892">
    <property type="entry name" value="VanZ"/>
    <property type="match status" value="1"/>
</dbReference>
<dbReference type="PANTHER" id="PTHR28008">
    <property type="entry name" value="DOMAIN PROTEIN, PUTATIVE (AFU_ORTHOLOGUE AFUA_3G10980)-RELATED"/>
    <property type="match status" value="1"/>
</dbReference>
<gene>
    <name evidence="3" type="ORF">VC82_1944</name>
</gene>
<sequence>MLVILFLLWVLCVTALSLLSLPDLDAGGVEVPYSDKIVHFIFYFGFVWLGGLALYAHVRSPYPIKKMLFWVFLAAVFYGTVIEVLQYVATAYRSAEWSDFMANTFGALTAALLLNRYLSGRHRLN</sequence>
<dbReference type="Proteomes" id="UP000032726">
    <property type="component" value="Chromosome"/>
</dbReference>
<dbReference type="STRING" id="516051.VC82_1944"/>
<dbReference type="AlphaFoldDB" id="A0A0D5YUM7"/>
<keyword evidence="1" id="KW-0472">Membrane</keyword>
<dbReference type="InterPro" id="IPR006976">
    <property type="entry name" value="VanZ-like"/>
</dbReference>
<feature type="domain" description="VanZ-like" evidence="2">
    <location>
        <begin position="35"/>
        <end position="114"/>
    </location>
</feature>